<dbReference type="InterPro" id="IPR007452">
    <property type="entry name" value="TamB_C"/>
</dbReference>
<evidence type="ECO:0000256" key="3">
    <source>
        <dbReference type="ARBA" id="ARBA00022989"/>
    </source>
</evidence>
<dbReference type="PANTHER" id="PTHR36985">
    <property type="entry name" value="TRANSLOCATION AND ASSEMBLY MODULE SUBUNIT TAMB"/>
    <property type="match status" value="1"/>
</dbReference>
<keyword evidence="3" id="KW-1133">Transmembrane helix</keyword>
<evidence type="ECO:0000256" key="2">
    <source>
        <dbReference type="ARBA" id="ARBA00022692"/>
    </source>
</evidence>
<evidence type="ECO:0000313" key="8">
    <source>
        <dbReference type="Proteomes" id="UP001156140"/>
    </source>
</evidence>
<dbReference type="PANTHER" id="PTHR36985:SF1">
    <property type="entry name" value="TRANSLOCATION AND ASSEMBLY MODULE SUBUNIT TAMB"/>
    <property type="match status" value="1"/>
</dbReference>
<evidence type="ECO:0000259" key="6">
    <source>
        <dbReference type="Pfam" id="PF04357"/>
    </source>
</evidence>
<proteinExistence type="predicted"/>
<dbReference type="GO" id="GO:0005886">
    <property type="term" value="C:plasma membrane"/>
    <property type="evidence" value="ECO:0007669"/>
    <property type="project" value="InterPro"/>
</dbReference>
<keyword evidence="4" id="KW-0472">Membrane</keyword>
<dbReference type="RefSeq" id="WP_281734609.1">
    <property type="nucleotide sequence ID" value="NZ_JAKETQ010000001.1"/>
</dbReference>
<comment type="subcellular location">
    <subcellularLocation>
        <location evidence="1">Membrane</location>
        <topology evidence="1">Single-pass membrane protein</topology>
    </subcellularLocation>
</comment>
<keyword evidence="5" id="KW-0732">Signal</keyword>
<sequence length="1437" mass="146443">MRRLLAFLLFALALVVAAPAFAQAQPDAEAEKNGFLRFVQDRLSTPDRIIRISNIDGALSSDASIAEITIADPEGVWLRIVNARINWNQAALLLGRLEINTLSADSIEFLRNSAPPQQSDLPSPEAGGLSIPQFPVSINIGKISVPKITFGQQVFGLGSEISLEGALRLDGGSLDTTLDIVRLDGPGGTANAKVVYQAGTQNLDLNIALAEPKDGIIANLLNIDGRPDVKFTLAGSGQVKDLRTDLTFDAGGQRVLSGVATINQVAEGFDVGLDLHGPIATLVDEPFRPFFGADSLVTGRALIRSEGGIDLTGIKLSGGQLALTADARTTPDGFLRQLALSAQVASPDGSKVLLPVPGAQTQVQSADLKIDFGAENSENWSAALNVVDFDGKTFATRALTFKASGVAANLDDPTQRRVTFNGDGSATGLTATNPDIQAALGDTIGFGIAGLWNAGQPVRLAQLLIEGKALDLALAGTIDDWVYDGDVAIRTANIAPFSDMAGRPLAGALDLKAKGTISPLVGGFNLNLDGTGTNLAIGEETADRLLAGEVRLTGRVARTEQGLETQDFNLGNQQVQLTANGNFATGTADFRFDLGLADLALLSKDASGALKVSGTAKGQDNNIALNLDAGVAQGALSGRNLQDGKLGFAGTLREGVLAGAISGNAFLDGHRIDLAADISADEQARNLTNLDFNAGGTRLTGGISQDKAGLLTGQLQLASSNVSTAAALFLREATGAANASISLTAADGKQAAAVSGTVEGLATEGIRIGAADIQANIADLFGIPQVQGSLTGSKISAAGVDVATVSASANLDGNTTNFDGQAALVNGTNLALAGALAPLDAGYRLSLDKVTLNQGQLSASLAQPTTLMVNGDTVSMDAIQFNVGSGRITATGTAGNELAIDLTINALPLSVANAVAPDLALSGTLNGTARIGGTRSSPQASFTLAGQGIDAAALRPIGIAPVSFSTSGNFANDTVRLASLTANGAGGLSISGNGTVPLKGNGLALNLTGSAPLSLANRFVADRGGQASGTVSLNARVSGSISAPQFAGEVSTRNAQYIDPLTNLRLNNITGSATLTGERATINSLTASLATGGSIAVSGTVGLKAPAFTTDLTLNLNDARYADGDLVVATMSGALNLRGPLLQGPLLSGNILVRRADISIPERLGGGGAVLDVTHKAPSPEVKQTLARAKVDVRPGGAPAPRERPSAIQLDVTINAPNQVFIRGRGLDAELGGALRLTGPVTNVQPVGGFDLIRGRLSILGQRVVFESGSVTLSGNLDPDVHLVASTQGDGITVYVTVSGTASDINVTFTSDPALPQDEVLARLIFNRSMGELSPLQLARLAGAAAELAGGGGGDLVGSLRDAAGLADLDIVTDAKGNVAVQAGSYIQDNVYLGVQAGANGQSKVTVNLDITNDLKAKAALGADGNSSVGVFYEKDY</sequence>
<gene>
    <name evidence="7" type="ORF">ML536_00785</name>
</gene>
<organism evidence="7 8">
    <name type="scientific">Paradevosia shaoguanensis</name>
    <dbReference type="NCBI Taxonomy" id="1335043"/>
    <lineage>
        <taxon>Bacteria</taxon>
        <taxon>Pseudomonadati</taxon>
        <taxon>Pseudomonadota</taxon>
        <taxon>Alphaproteobacteria</taxon>
        <taxon>Hyphomicrobiales</taxon>
        <taxon>Devosiaceae</taxon>
        <taxon>Paradevosia</taxon>
    </lineage>
</organism>
<dbReference type="GO" id="GO:0009306">
    <property type="term" value="P:protein secretion"/>
    <property type="evidence" value="ECO:0007669"/>
    <property type="project" value="InterPro"/>
</dbReference>
<keyword evidence="8" id="KW-1185">Reference proteome</keyword>
<comment type="caution">
    <text evidence="7">The sequence shown here is derived from an EMBL/GenBank/DDBJ whole genome shotgun (WGS) entry which is preliminary data.</text>
</comment>
<name>A0AA41UBN1_9HYPH</name>
<keyword evidence="2" id="KW-0812">Transmembrane</keyword>
<evidence type="ECO:0000256" key="5">
    <source>
        <dbReference type="SAM" id="SignalP"/>
    </source>
</evidence>
<evidence type="ECO:0000256" key="1">
    <source>
        <dbReference type="ARBA" id="ARBA00004167"/>
    </source>
</evidence>
<dbReference type="Pfam" id="PF04357">
    <property type="entry name" value="TamB"/>
    <property type="match status" value="1"/>
</dbReference>
<evidence type="ECO:0000256" key="4">
    <source>
        <dbReference type="ARBA" id="ARBA00023136"/>
    </source>
</evidence>
<evidence type="ECO:0000313" key="7">
    <source>
        <dbReference type="EMBL" id="MCI0125354.1"/>
    </source>
</evidence>
<feature type="signal peptide" evidence="5">
    <location>
        <begin position="1"/>
        <end position="22"/>
    </location>
</feature>
<dbReference type="EMBL" id="JALAZD010000001">
    <property type="protein sequence ID" value="MCI0125354.1"/>
    <property type="molecule type" value="Genomic_DNA"/>
</dbReference>
<dbReference type="Proteomes" id="UP001156140">
    <property type="component" value="Unassembled WGS sequence"/>
</dbReference>
<accession>A0AA41UBN1</accession>
<protein>
    <submittedName>
        <fullName evidence="7">Translocation/assembly module TamB domain-containing protein</fullName>
    </submittedName>
</protein>
<feature type="domain" description="Translocation and assembly module TamB C-terminal" evidence="6">
    <location>
        <begin position="1084"/>
        <end position="1437"/>
    </location>
</feature>
<feature type="chain" id="PRO_5041255780" evidence="5">
    <location>
        <begin position="23"/>
        <end position="1437"/>
    </location>
</feature>
<reference evidence="7" key="1">
    <citation type="submission" date="2022-03" db="EMBL/GenBank/DDBJ databases">
        <title>The complete genome sequence of a Methyloterrigena soli.</title>
        <authorList>
            <person name="Zi Z."/>
        </authorList>
    </citation>
    <scope>NUCLEOTIDE SEQUENCE</scope>
    <source>
        <strain evidence="7">M48</strain>
    </source>
</reference>